<dbReference type="Proteomes" id="UP001201812">
    <property type="component" value="Unassembled WGS sequence"/>
</dbReference>
<keyword evidence="2" id="KW-1185">Reference proteome</keyword>
<comment type="caution">
    <text evidence="1">The sequence shown here is derived from an EMBL/GenBank/DDBJ whole genome shotgun (WGS) entry which is preliminary data.</text>
</comment>
<gene>
    <name evidence="1" type="ORF">DdX_14366</name>
</gene>
<accession>A0AAD4R1R5</accession>
<evidence type="ECO:0000313" key="1">
    <source>
        <dbReference type="EMBL" id="KAI1704247.1"/>
    </source>
</evidence>
<sequence length="100" mass="11703">MSKEGTTLIFIFVEFEDQSKYLACFGDMRMRSVAGVDQTQKKYRSFYEKCSKRTLADGDERKLYHLYNHRIARSTENIACVVGMAGIQKDDEMKTVEEQW</sequence>
<protein>
    <submittedName>
        <fullName evidence="1">Uncharacterized protein</fullName>
    </submittedName>
</protein>
<proteinExistence type="predicted"/>
<organism evidence="1 2">
    <name type="scientific">Ditylenchus destructor</name>
    <dbReference type="NCBI Taxonomy" id="166010"/>
    <lineage>
        <taxon>Eukaryota</taxon>
        <taxon>Metazoa</taxon>
        <taxon>Ecdysozoa</taxon>
        <taxon>Nematoda</taxon>
        <taxon>Chromadorea</taxon>
        <taxon>Rhabditida</taxon>
        <taxon>Tylenchina</taxon>
        <taxon>Tylenchomorpha</taxon>
        <taxon>Sphaerularioidea</taxon>
        <taxon>Anguinidae</taxon>
        <taxon>Anguininae</taxon>
        <taxon>Ditylenchus</taxon>
    </lineage>
</organism>
<name>A0AAD4R1R5_9BILA</name>
<evidence type="ECO:0000313" key="2">
    <source>
        <dbReference type="Proteomes" id="UP001201812"/>
    </source>
</evidence>
<dbReference type="AlphaFoldDB" id="A0AAD4R1R5"/>
<dbReference type="EMBL" id="JAKKPZ010000070">
    <property type="protein sequence ID" value="KAI1704247.1"/>
    <property type="molecule type" value="Genomic_DNA"/>
</dbReference>
<reference evidence="1" key="1">
    <citation type="submission" date="2022-01" db="EMBL/GenBank/DDBJ databases">
        <title>Genome Sequence Resource for Two Populations of Ditylenchus destructor, the Migratory Endoparasitic Phytonematode.</title>
        <authorList>
            <person name="Zhang H."/>
            <person name="Lin R."/>
            <person name="Xie B."/>
        </authorList>
    </citation>
    <scope>NUCLEOTIDE SEQUENCE</scope>
    <source>
        <strain evidence="1">BazhouSP</strain>
    </source>
</reference>